<proteinExistence type="predicted"/>
<dbReference type="Proteomes" id="UP000267128">
    <property type="component" value="Unassembled WGS sequence"/>
</dbReference>
<gene>
    <name evidence="1" type="ORF">EFK50_13240</name>
</gene>
<accession>A0A3N0CGY5</accession>
<evidence type="ECO:0000313" key="1">
    <source>
        <dbReference type="EMBL" id="RNL62710.1"/>
    </source>
</evidence>
<dbReference type="RefSeq" id="WP_123228005.1">
    <property type="nucleotide sequence ID" value="NZ_RJSE01000007.1"/>
</dbReference>
<keyword evidence="2" id="KW-1185">Reference proteome</keyword>
<organism evidence="1 2">
    <name type="scientific">Nocardioides marmoriginsengisoli</name>
    <dbReference type="NCBI Taxonomy" id="661483"/>
    <lineage>
        <taxon>Bacteria</taxon>
        <taxon>Bacillati</taxon>
        <taxon>Actinomycetota</taxon>
        <taxon>Actinomycetes</taxon>
        <taxon>Propionibacteriales</taxon>
        <taxon>Nocardioidaceae</taxon>
        <taxon>Nocardioides</taxon>
    </lineage>
</organism>
<comment type="caution">
    <text evidence="1">The sequence shown here is derived from an EMBL/GenBank/DDBJ whole genome shotgun (WGS) entry which is preliminary data.</text>
</comment>
<reference evidence="1 2" key="1">
    <citation type="submission" date="2018-11" db="EMBL/GenBank/DDBJ databases">
        <authorList>
            <person name="Li F."/>
        </authorList>
    </citation>
    <scope>NUCLEOTIDE SEQUENCE [LARGE SCALE GENOMIC DNA]</scope>
    <source>
        <strain evidence="1 2">Gsoil 097</strain>
    </source>
</reference>
<name>A0A3N0CGY5_9ACTN</name>
<protein>
    <submittedName>
        <fullName evidence="1">Uncharacterized protein</fullName>
    </submittedName>
</protein>
<evidence type="ECO:0000313" key="2">
    <source>
        <dbReference type="Proteomes" id="UP000267128"/>
    </source>
</evidence>
<dbReference type="EMBL" id="RJSE01000007">
    <property type="protein sequence ID" value="RNL62710.1"/>
    <property type="molecule type" value="Genomic_DNA"/>
</dbReference>
<sequence length="109" mass="11467">MEQGVGSGDCNVVGIGRPTITTPAAASKILAGESEVIAAHQIGAGMRSVLGRVADLKMIDGGIGPDRHNYQLNRLGQGLEPDLNRGTLAATISMIRKYGRTSVRRKRGI</sequence>
<dbReference type="OrthoDB" id="3169239at2"/>
<dbReference type="AlphaFoldDB" id="A0A3N0CGY5"/>